<evidence type="ECO:0000313" key="4">
    <source>
        <dbReference type="EMBL" id="EFC50317.1"/>
    </source>
</evidence>
<keyword evidence="5" id="KW-1185">Reference proteome</keyword>
<gene>
    <name evidence="4" type="ORF">NAEGRDRAFT_29433</name>
</gene>
<dbReference type="RefSeq" id="XP_002683061.1">
    <property type="nucleotide sequence ID" value="XM_002683015.1"/>
</dbReference>
<organism evidence="5">
    <name type="scientific">Naegleria gruberi</name>
    <name type="common">Amoeba</name>
    <dbReference type="NCBI Taxonomy" id="5762"/>
    <lineage>
        <taxon>Eukaryota</taxon>
        <taxon>Discoba</taxon>
        <taxon>Heterolobosea</taxon>
        <taxon>Tetramitia</taxon>
        <taxon>Eutetramitia</taxon>
        <taxon>Vahlkampfiidae</taxon>
        <taxon>Naegleria</taxon>
    </lineage>
</organism>
<sequence>MSLNSPTSLQHTSSVAAINEIIEEFITCTWETLPNDVREVLGGNKQMFEKILKDYAMERQIPYEQAPVQLLLMSKRDYYLEMVEYLRNNLRLFPYQFSDVVINELGILPFSFYIEMVFTIMKNEKSYDILPNFTAADVNRLLGIGRNQYIDIMNKVRSKKWTWRFNKNIIREQLPLQPIDTKIDYWWIVDCFPMPQQEFLKIYNTLTTDEAIAVAMVKNEGKILACRISYPELISIYKKGLVHFHVPINSDDYIVIPPLKGFIMNRTPNDHFEKLLYDILVTLDERTTVGQLANILQVDENIIKSAVSVCCRLGFAKKRVAKPKNLSETSEDQYKNIWQPFIDEYHEELVKDESNATSEKLSTENNAIINFTSSFENGGEKKKRIGFLFDSSLTAYLMMGNLAEGLKNHAVTLFEVGKMQDELLDEFLRELDKVVCPTDNEGEALKYYTHAIALRNTLRFLRHNQNFAMSGSDGGVDMLRCESLNNLDQGTKMRIIEMNYSILIATAPIASRAISLPNCIPNFYGPPIPHVSSPWFKIYVYTCCEMGPPSVLFVKGQRIKKLPNMIENNEKIMISGWEQEPYAVH</sequence>
<dbReference type="PANTHER" id="PTHR28441:SF2">
    <property type="entry name" value="PROTEIN FAM91A1"/>
    <property type="match status" value="1"/>
</dbReference>
<dbReference type="EMBL" id="GG738845">
    <property type="protein sequence ID" value="EFC50317.1"/>
    <property type="molecule type" value="Genomic_DNA"/>
</dbReference>
<protein>
    <submittedName>
        <fullName evidence="4">Predicted protein</fullName>
    </submittedName>
</protein>
<dbReference type="Pfam" id="PF14647">
    <property type="entry name" value="FAM91_N"/>
    <property type="match status" value="1"/>
</dbReference>
<dbReference type="GeneID" id="8863607"/>
<evidence type="ECO:0000259" key="3">
    <source>
        <dbReference type="Pfam" id="PF14648"/>
    </source>
</evidence>
<dbReference type="Pfam" id="PF14648">
    <property type="entry name" value="FAM91_C"/>
    <property type="match status" value="1"/>
</dbReference>
<evidence type="ECO:0000313" key="5">
    <source>
        <dbReference type="Proteomes" id="UP000006671"/>
    </source>
</evidence>
<dbReference type="Proteomes" id="UP000006671">
    <property type="component" value="Unassembled WGS sequence"/>
</dbReference>
<dbReference type="OMA" id="HYESFPF"/>
<reference evidence="4 5" key="1">
    <citation type="journal article" date="2010" name="Cell">
        <title>The genome of Naegleria gruberi illuminates early eukaryotic versatility.</title>
        <authorList>
            <person name="Fritz-Laylin L.K."/>
            <person name="Prochnik S.E."/>
            <person name="Ginger M.L."/>
            <person name="Dacks J.B."/>
            <person name="Carpenter M.L."/>
            <person name="Field M.C."/>
            <person name="Kuo A."/>
            <person name="Paredez A."/>
            <person name="Chapman J."/>
            <person name="Pham J."/>
            <person name="Shu S."/>
            <person name="Neupane R."/>
            <person name="Cipriano M."/>
            <person name="Mancuso J."/>
            <person name="Tu H."/>
            <person name="Salamov A."/>
            <person name="Lindquist E."/>
            <person name="Shapiro H."/>
            <person name="Lucas S."/>
            <person name="Grigoriev I.V."/>
            <person name="Cande W.Z."/>
            <person name="Fulton C."/>
            <person name="Rokhsar D.S."/>
            <person name="Dawson S.C."/>
        </authorList>
    </citation>
    <scope>NUCLEOTIDE SEQUENCE [LARGE SCALE GENOMIC DNA]</scope>
    <source>
        <strain evidence="4 5">NEG-M</strain>
    </source>
</reference>
<dbReference type="PANTHER" id="PTHR28441">
    <property type="entry name" value="PROTEIN FAM91A1"/>
    <property type="match status" value="1"/>
</dbReference>
<dbReference type="VEuPathDB" id="AmoebaDB:NAEGRDRAFT_29433"/>
<dbReference type="KEGG" id="ngr:NAEGRDRAFT_29433"/>
<accession>D2UXN7</accession>
<dbReference type="InterPro" id="IPR028097">
    <property type="entry name" value="FAM91_C_dom"/>
</dbReference>
<evidence type="ECO:0000256" key="1">
    <source>
        <dbReference type="ARBA" id="ARBA00010319"/>
    </source>
</evidence>
<feature type="domain" description="FAM91 N-terminal" evidence="2">
    <location>
        <begin position="27"/>
        <end position="329"/>
    </location>
</feature>
<proteinExistence type="inferred from homology"/>
<evidence type="ECO:0000259" key="2">
    <source>
        <dbReference type="Pfam" id="PF14647"/>
    </source>
</evidence>
<dbReference type="InterPro" id="IPR028091">
    <property type="entry name" value="FAM91_N_dom"/>
</dbReference>
<feature type="domain" description="FAM91 C-terminal" evidence="3">
    <location>
        <begin position="382"/>
        <end position="584"/>
    </location>
</feature>
<name>D2UXN7_NAEGR</name>
<feature type="non-terminal residue" evidence="4">
    <location>
        <position position="585"/>
    </location>
</feature>
<dbReference type="OrthoDB" id="275996at2759"/>
<dbReference type="STRING" id="5762.D2UXN7"/>
<dbReference type="InParanoid" id="D2UXN7"/>
<comment type="similarity">
    <text evidence="1">Belongs to the FAM91 family.</text>
</comment>
<dbReference type="InterPro" id="IPR039199">
    <property type="entry name" value="FAM91"/>
</dbReference>
<dbReference type="eggNOG" id="KOG3707">
    <property type="taxonomic scope" value="Eukaryota"/>
</dbReference>
<dbReference type="AlphaFoldDB" id="D2UXN7"/>